<dbReference type="RefSeq" id="WP_328985544.1">
    <property type="nucleotide sequence ID" value="NZ_CP121472.1"/>
</dbReference>
<dbReference type="EMBL" id="CP121472">
    <property type="protein sequence ID" value="WPL19793.1"/>
    <property type="molecule type" value="Genomic_DNA"/>
</dbReference>
<dbReference type="Proteomes" id="UP001432180">
    <property type="component" value="Chromosome"/>
</dbReference>
<keyword evidence="1" id="KW-0472">Membrane</keyword>
<keyword evidence="1" id="KW-0812">Transmembrane</keyword>
<feature type="transmembrane region" description="Helical" evidence="1">
    <location>
        <begin position="81"/>
        <end position="101"/>
    </location>
</feature>
<keyword evidence="3" id="KW-1185">Reference proteome</keyword>
<name>A0ABZ0SFI8_9GAMM</name>
<feature type="transmembrane region" description="Helical" evidence="1">
    <location>
        <begin position="138"/>
        <end position="157"/>
    </location>
</feature>
<protein>
    <submittedName>
        <fullName evidence="2">Acid-resistance membrane protein</fullName>
    </submittedName>
</protein>
<gene>
    <name evidence="2" type="ORF">Thiowin_04937</name>
</gene>
<reference evidence="2 3" key="1">
    <citation type="journal article" date="2023" name="Microorganisms">
        <title>Thiorhodovibrio frisius and Trv. litoralis spp. nov., Two Novel Members from a Clade of Fastidious Purple Sulfur Bacteria That Exhibit Unique Red-Shifted Light-Harvesting Capabilities.</title>
        <authorList>
            <person name="Methner A."/>
            <person name="Kuzyk S.B."/>
            <person name="Petersen J."/>
            <person name="Bauer S."/>
            <person name="Brinkmann H."/>
            <person name="Sichau K."/>
            <person name="Wanner G."/>
            <person name="Wolf J."/>
            <person name="Neumann-Schaal M."/>
            <person name="Henke P."/>
            <person name="Tank M."/>
            <person name="Sproer C."/>
            <person name="Bunk B."/>
            <person name="Overmann J."/>
        </authorList>
    </citation>
    <scope>NUCLEOTIDE SEQUENCE [LARGE SCALE GENOMIC DNA]</scope>
    <source>
        <strain evidence="2 3">DSM 6702</strain>
    </source>
</reference>
<dbReference type="InterPro" id="IPR052712">
    <property type="entry name" value="Acid_resist_chaperone_HdeD"/>
</dbReference>
<dbReference type="PANTHER" id="PTHR34989">
    <property type="entry name" value="PROTEIN HDED"/>
    <property type="match status" value="1"/>
</dbReference>
<dbReference type="Pfam" id="PF03729">
    <property type="entry name" value="DUF308"/>
    <property type="match status" value="1"/>
</dbReference>
<dbReference type="InterPro" id="IPR005325">
    <property type="entry name" value="DUF308_memb"/>
</dbReference>
<proteinExistence type="predicted"/>
<feature type="transmembrane region" description="Helical" evidence="1">
    <location>
        <begin position="163"/>
        <end position="187"/>
    </location>
</feature>
<evidence type="ECO:0000256" key="1">
    <source>
        <dbReference type="SAM" id="Phobius"/>
    </source>
</evidence>
<organism evidence="2 3">
    <name type="scientific">Thiorhodovibrio winogradskyi</name>
    <dbReference type="NCBI Taxonomy" id="77007"/>
    <lineage>
        <taxon>Bacteria</taxon>
        <taxon>Pseudomonadati</taxon>
        <taxon>Pseudomonadota</taxon>
        <taxon>Gammaproteobacteria</taxon>
        <taxon>Chromatiales</taxon>
        <taxon>Chromatiaceae</taxon>
        <taxon>Thiorhodovibrio</taxon>
    </lineage>
</organism>
<sequence>MTTDNQAAPTGASLPLGLFGELEKNWGWLMAFGIFSILLGTVGLGMTFLLTEASLSFFAALLILGGVFQIVQAIKCHGWRGVLLHVLIALFYVIAGLLIVLNPVLTAITLTLTLGAVLIVVGIARVMLGIQMRPSTGWYWPLISGLISLLLGGLIIAEWPQSGFWVIGLFVAVELIFNGWSYLFIALSARAAGKARTA</sequence>
<dbReference type="PANTHER" id="PTHR34989:SF1">
    <property type="entry name" value="PROTEIN HDED"/>
    <property type="match status" value="1"/>
</dbReference>
<feature type="transmembrane region" description="Helical" evidence="1">
    <location>
        <begin position="55"/>
        <end position="74"/>
    </location>
</feature>
<feature type="transmembrane region" description="Helical" evidence="1">
    <location>
        <begin position="26"/>
        <end position="49"/>
    </location>
</feature>
<accession>A0ABZ0SFI8</accession>
<feature type="transmembrane region" description="Helical" evidence="1">
    <location>
        <begin position="107"/>
        <end position="126"/>
    </location>
</feature>
<evidence type="ECO:0000313" key="3">
    <source>
        <dbReference type="Proteomes" id="UP001432180"/>
    </source>
</evidence>
<keyword evidence="1" id="KW-1133">Transmembrane helix</keyword>
<evidence type="ECO:0000313" key="2">
    <source>
        <dbReference type="EMBL" id="WPL19793.1"/>
    </source>
</evidence>